<keyword evidence="3 5" id="KW-0699">rRNA-binding</keyword>
<evidence type="ECO:0000256" key="5">
    <source>
        <dbReference type="RuleBase" id="RU004524"/>
    </source>
</evidence>
<dbReference type="InterPro" id="IPR005290">
    <property type="entry name" value="Ribosomal_uS15_bac-type"/>
</dbReference>
<dbReference type="Gene3D" id="6.10.250.3130">
    <property type="match status" value="1"/>
</dbReference>
<dbReference type="Proteomes" id="UP001526426">
    <property type="component" value="Unassembled WGS sequence"/>
</dbReference>
<protein>
    <recommendedName>
        <fullName evidence="3">Small ribosomal subunit protein uS15</fullName>
    </recommendedName>
</protein>
<keyword evidence="3 5" id="KW-0694">RNA-binding</keyword>
<comment type="caution">
    <text evidence="6">The sequence shown here is derived from an EMBL/GenBank/DDBJ whole genome shotgun (WGS) entry which is preliminary data.</text>
</comment>
<evidence type="ECO:0000256" key="3">
    <source>
        <dbReference type="HAMAP-Rule" id="MF_01343"/>
    </source>
</evidence>
<keyword evidence="2 3" id="KW-0687">Ribonucleoprotein</keyword>
<reference evidence="6 7" key="1">
    <citation type="submission" date="2021-08" db="EMBL/GenBank/DDBJ databases">
        <title>Draft genome sequence of Spirulina subsalsa with high tolerance to salinity and hype-accumulation of phycocyanin.</title>
        <authorList>
            <person name="Pei H."/>
            <person name="Jiang L."/>
        </authorList>
    </citation>
    <scope>NUCLEOTIDE SEQUENCE [LARGE SCALE GENOMIC DNA]</scope>
    <source>
        <strain evidence="6 7">FACHB-351</strain>
    </source>
</reference>
<gene>
    <name evidence="3 6" type="primary">rpsO</name>
    <name evidence="3" type="synonym">rps15</name>
    <name evidence="6" type="ORF">K4A83_18395</name>
</gene>
<dbReference type="EMBL" id="JAIHOM010000118">
    <property type="protein sequence ID" value="MCW6038227.1"/>
    <property type="molecule type" value="Genomic_DNA"/>
</dbReference>
<dbReference type="CDD" id="cd00353">
    <property type="entry name" value="Ribosomal_S15p_S13e"/>
    <property type="match status" value="1"/>
</dbReference>
<dbReference type="SUPFAM" id="SSF47060">
    <property type="entry name" value="S15/NS1 RNA-binding domain"/>
    <property type="match status" value="1"/>
</dbReference>
<dbReference type="Pfam" id="PF00312">
    <property type="entry name" value="Ribosomal_S15"/>
    <property type="match status" value="1"/>
</dbReference>
<keyword evidence="1 3" id="KW-0689">Ribosomal protein</keyword>
<comment type="similarity">
    <text evidence="3 4">Belongs to the universal ribosomal protein uS15 family.</text>
</comment>
<keyword evidence="7" id="KW-1185">Reference proteome</keyword>
<dbReference type="PANTHER" id="PTHR23321">
    <property type="entry name" value="RIBOSOMAL PROTEIN S15, BACTERIAL AND ORGANELLAR"/>
    <property type="match status" value="1"/>
</dbReference>
<evidence type="ECO:0000256" key="2">
    <source>
        <dbReference type="ARBA" id="ARBA00023274"/>
    </source>
</evidence>
<dbReference type="Gene3D" id="1.10.287.10">
    <property type="entry name" value="S15/NS1, RNA-binding"/>
    <property type="match status" value="1"/>
</dbReference>
<dbReference type="InterPro" id="IPR009068">
    <property type="entry name" value="uS15_NS1_RNA-bd_sf"/>
</dbReference>
<evidence type="ECO:0000256" key="4">
    <source>
        <dbReference type="RuleBase" id="RU003919"/>
    </source>
</evidence>
<dbReference type="PANTHER" id="PTHR23321:SF26">
    <property type="entry name" value="SMALL RIBOSOMAL SUBUNIT PROTEIN US15M"/>
    <property type="match status" value="1"/>
</dbReference>
<evidence type="ECO:0000256" key="1">
    <source>
        <dbReference type="ARBA" id="ARBA00022980"/>
    </source>
</evidence>
<dbReference type="RefSeq" id="WP_265266130.1">
    <property type="nucleotide sequence ID" value="NZ_JAIHOM010000118.1"/>
</dbReference>
<comment type="subunit">
    <text evidence="3">Part of the 30S ribosomal subunit. Forms a bridge to the 50S subunit in the 70S ribosome, contacting the 23S rRNA.</text>
</comment>
<proteinExistence type="inferred from homology"/>
<comment type="function">
    <text evidence="3 5">One of the primary rRNA binding proteins, it binds directly to 16S rRNA where it helps nucleate assembly of the platform of the 30S subunit by binding and bridging several RNA helices of the 16S rRNA.</text>
</comment>
<dbReference type="GO" id="GO:0005840">
    <property type="term" value="C:ribosome"/>
    <property type="evidence" value="ECO:0007669"/>
    <property type="project" value="UniProtKB-KW"/>
</dbReference>
<evidence type="ECO:0000313" key="7">
    <source>
        <dbReference type="Proteomes" id="UP001526426"/>
    </source>
</evidence>
<dbReference type="NCBIfam" id="TIGR00952">
    <property type="entry name" value="S15_bact"/>
    <property type="match status" value="1"/>
</dbReference>
<sequence length="89" mass="10469">MSLTQALKQEIISEYQVHETDTGSSDVQVAMLTKRINQLTEHLKINKKDHSSRRGLLKLIGRRKRLLAYIQKHDYEHYQTLIGRLGIRR</sequence>
<dbReference type="SMART" id="SM01387">
    <property type="entry name" value="Ribosomal_S15"/>
    <property type="match status" value="1"/>
</dbReference>
<organism evidence="6 7">
    <name type="scientific">Spirulina subsalsa FACHB-351</name>
    <dbReference type="NCBI Taxonomy" id="234711"/>
    <lineage>
        <taxon>Bacteria</taxon>
        <taxon>Bacillati</taxon>
        <taxon>Cyanobacteriota</taxon>
        <taxon>Cyanophyceae</taxon>
        <taxon>Spirulinales</taxon>
        <taxon>Spirulinaceae</taxon>
        <taxon>Spirulina</taxon>
    </lineage>
</organism>
<dbReference type="HAMAP" id="MF_01343_B">
    <property type="entry name" value="Ribosomal_uS15_B"/>
    <property type="match status" value="1"/>
</dbReference>
<dbReference type="PROSITE" id="PS00362">
    <property type="entry name" value="RIBOSOMAL_S15"/>
    <property type="match status" value="1"/>
</dbReference>
<comment type="function">
    <text evidence="3">Forms an intersubunit bridge (bridge B4) with the 23S rRNA of the 50S subunit in the ribosome.</text>
</comment>
<accession>A0ABT3L9P1</accession>
<dbReference type="InterPro" id="IPR000589">
    <property type="entry name" value="Ribosomal_uS15"/>
</dbReference>
<name>A0ABT3L9P1_9CYAN</name>
<evidence type="ECO:0000313" key="6">
    <source>
        <dbReference type="EMBL" id="MCW6038227.1"/>
    </source>
</evidence>